<gene>
    <name evidence="1" type="ORF">LTR09_012460</name>
</gene>
<accession>A0AAJ0DA06</accession>
<protein>
    <submittedName>
        <fullName evidence="1">Uncharacterized protein</fullName>
    </submittedName>
</protein>
<organism evidence="1 2">
    <name type="scientific">Extremus antarcticus</name>
    <dbReference type="NCBI Taxonomy" id="702011"/>
    <lineage>
        <taxon>Eukaryota</taxon>
        <taxon>Fungi</taxon>
        <taxon>Dikarya</taxon>
        <taxon>Ascomycota</taxon>
        <taxon>Pezizomycotina</taxon>
        <taxon>Dothideomycetes</taxon>
        <taxon>Dothideomycetidae</taxon>
        <taxon>Mycosphaerellales</taxon>
        <taxon>Extremaceae</taxon>
        <taxon>Extremus</taxon>
    </lineage>
</organism>
<evidence type="ECO:0000313" key="2">
    <source>
        <dbReference type="Proteomes" id="UP001271007"/>
    </source>
</evidence>
<sequence length="262" mass="29580">MTITAITSTAPAPVMEPAFLRSLFCLVRSSSSRNNAKQQTLNQRERPSKYRLAWENSVKLKKLVSESPKSAWQSLFELEWEDCDANPQPPELQNHSLLEIHGFTPLGPEWELIDVLVSDSQWRTLPNLMRGTYGQVLLSDFFDVDLHVVQRWIEAKGYPTEPQGHDLVLDVDLAGQFRLIGYSSDLPTTVEDLMRTETGRMLVRSQLTEDAMGRWEANSYAQEAIQALAAARVAKPSQAYRHGCFEMLRCAMERVVAAPEAA</sequence>
<dbReference type="Proteomes" id="UP001271007">
    <property type="component" value="Unassembled WGS sequence"/>
</dbReference>
<dbReference type="EMBL" id="JAWDJX010000122">
    <property type="protein sequence ID" value="KAK3046023.1"/>
    <property type="molecule type" value="Genomic_DNA"/>
</dbReference>
<evidence type="ECO:0000313" key="1">
    <source>
        <dbReference type="EMBL" id="KAK3046023.1"/>
    </source>
</evidence>
<keyword evidence="2" id="KW-1185">Reference proteome</keyword>
<name>A0AAJ0DA06_9PEZI</name>
<proteinExistence type="predicted"/>
<reference evidence="1" key="1">
    <citation type="submission" date="2023-04" db="EMBL/GenBank/DDBJ databases">
        <title>Black Yeasts Isolated from many extreme environments.</title>
        <authorList>
            <person name="Coleine C."/>
            <person name="Stajich J.E."/>
            <person name="Selbmann L."/>
        </authorList>
    </citation>
    <scope>NUCLEOTIDE SEQUENCE</scope>
    <source>
        <strain evidence="1">CCFEE 5312</strain>
    </source>
</reference>
<comment type="caution">
    <text evidence="1">The sequence shown here is derived from an EMBL/GenBank/DDBJ whole genome shotgun (WGS) entry which is preliminary data.</text>
</comment>
<dbReference type="AlphaFoldDB" id="A0AAJ0DA06"/>